<proteinExistence type="predicted"/>
<dbReference type="EMBL" id="JBBYHT010000005">
    <property type="protein sequence ID" value="MEL1248556.1"/>
    <property type="molecule type" value="Genomic_DNA"/>
</dbReference>
<comment type="caution">
    <text evidence="1">The sequence shown here is derived from an EMBL/GenBank/DDBJ whole genome shotgun (WGS) entry which is preliminary data.</text>
</comment>
<evidence type="ECO:0000313" key="2">
    <source>
        <dbReference type="Proteomes" id="UP001393056"/>
    </source>
</evidence>
<gene>
    <name evidence="1" type="ORF">AAEO58_10920</name>
</gene>
<dbReference type="RefSeq" id="WP_341683411.1">
    <property type="nucleotide sequence ID" value="NZ_JBBYHT010000005.1"/>
</dbReference>
<organism evidence="1 2">
    <name type="scientific">Flavobacterium helocola</name>
    <dbReference type="NCBI Taxonomy" id="3139139"/>
    <lineage>
        <taxon>Bacteria</taxon>
        <taxon>Pseudomonadati</taxon>
        <taxon>Bacteroidota</taxon>
        <taxon>Flavobacteriia</taxon>
        <taxon>Flavobacteriales</taxon>
        <taxon>Flavobacteriaceae</taxon>
        <taxon>Flavobacterium</taxon>
    </lineage>
</organism>
<name>A0ABU9I823_9FLAO</name>
<keyword evidence="2" id="KW-1185">Reference proteome</keyword>
<dbReference type="Proteomes" id="UP001393056">
    <property type="component" value="Unassembled WGS sequence"/>
</dbReference>
<sequence length="253" mass="30271">MVYNVLKTNEFVHINFQDIGRKYQANYNENDKVLFTDNELKSILSLIFAYQLHLPELEKQSKEDRLKFLSEQNYYFNISKDFGRLLLENLEDCKFEWFNELKRQSFRLEIVGSDKNLNEFVEEALIDQMNIRQWEYGKYFFKSYSNILDSSLSNKKIKGNQSNQNSAKFWDNLYDKMVNIKEPIENYEAVLLGFYVKSKIEKQDLNMQNYSLLGSISCQKLFYLFKREQNLKQALNELLSLDQKLKINKGRKP</sequence>
<evidence type="ECO:0000313" key="1">
    <source>
        <dbReference type="EMBL" id="MEL1248556.1"/>
    </source>
</evidence>
<accession>A0ABU9I823</accession>
<protein>
    <submittedName>
        <fullName evidence="1">Uncharacterized protein</fullName>
    </submittedName>
</protein>
<reference evidence="1 2" key="1">
    <citation type="submission" date="2024-04" db="EMBL/GenBank/DDBJ databases">
        <title>Flavobacterium sp. DGU41 16S ribosomal RNA gene Genome sequencing and assembly.</title>
        <authorList>
            <person name="Park S."/>
        </authorList>
    </citation>
    <scope>NUCLEOTIDE SEQUENCE [LARGE SCALE GENOMIC DNA]</scope>
    <source>
        <strain evidence="1 2">DGU41</strain>
    </source>
</reference>